<dbReference type="RefSeq" id="WP_157293254.1">
    <property type="nucleotide sequence ID" value="NZ_CP009885.1"/>
</dbReference>
<reference evidence="2" key="1">
    <citation type="submission" date="2014-11" db="EMBL/GenBank/DDBJ databases">
        <title>Xylella fastidiosa Hib4 Genome Sequencing.</title>
        <authorList>
            <person name="Pierry P.M."/>
            <person name="da Silva A.M."/>
        </authorList>
    </citation>
    <scope>NUCLEOTIDE SEQUENCE [LARGE SCALE GENOMIC DNA]</scope>
    <source>
        <strain evidence="2">Hib4</strain>
    </source>
</reference>
<dbReference type="EMBL" id="CP009885">
    <property type="protein sequence ID" value="QPB72585.1"/>
    <property type="molecule type" value="Genomic_DNA"/>
</dbReference>
<dbReference type="AlphaFoldDB" id="A0ABD7BY69"/>
<gene>
    <name evidence="1" type="ORF">XFHB_13815</name>
</gene>
<protein>
    <submittedName>
        <fullName evidence="1">Uncharacterized protein</fullName>
    </submittedName>
</protein>
<evidence type="ECO:0000313" key="1">
    <source>
        <dbReference type="EMBL" id="QPB72585.1"/>
    </source>
</evidence>
<accession>A0ABD7BY69</accession>
<dbReference type="KEGG" id="xfh:XFHB_13815"/>
<evidence type="ECO:0000313" key="2">
    <source>
        <dbReference type="Proteomes" id="UP000196980"/>
    </source>
</evidence>
<proteinExistence type="predicted"/>
<name>A0ABD7BY69_XYLFS</name>
<organism evidence="1 2">
    <name type="scientific">Xylella fastidiosa</name>
    <dbReference type="NCBI Taxonomy" id="2371"/>
    <lineage>
        <taxon>Bacteria</taxon>
        <taxon>Pseudomonadati</taxon>
        <taxon>Pseudomonadota</taxon>
        <taxon>Gammaproteobacteria</taxon>
        <taxon>Lysobacterales</taxon>
        <taxon>Lysobacteraceae</taxon>
        <taxon>Xylella</taxon>
    </lineage>
</organism>
<dbReference type="Proteomes" id="UP000196980">
    <property type="component" value="Chromosome"/>
</dbReference>
<sequence length="60" mass="6985">MFLSSFVKKDSIAYQGLRSDLRQRSGSQWGRERSRERLAIIVLDVVTLSLHDREGCYTRP</sequence>